<evidence type="ECO:0008006" key="5">
    <source>
        <dbReference type="Google" id="ProtNLM"/>
    </source>
</evidence>
<dbReference type="PANTHER" id="PTHR30273:SF2">
    <property type="entry name" value="PROTEIN FECR"/>
    <property type="match status" value="1"/>
</dbReference>
<feature type="domain" description="FecR protein" evidence="2">
    <location>
        <begin position="111"/>
        <end position="206"/>
    </location>
</feature>
<dbReference type="InterPro" id="IPR006860">
    <property type="entry name" value="FecR"/>
</dbReference>
<keyword evidence="1" id="KW-0812">Transmembrane</keyword>
<evidence type="ECO:0000259" key="2">
    <source>
        <dbReference type="Pfam" id="PF04773"/>
    </source>
</evidence>
<dbReference type="InterPro" id="IPR012373">
    <property type="entry name" value="Ferrdict_sens_TM"/>
</dbReference>
<evidence type="ECO:0000259" key="3">
    <source>
        <dbReference type="Pfam" id="PF16344"/>
    </source>
</evidence>
<protein>
    <recommendedName>
        <fullName evidence="5">DUF4974 domain-containing protein</fullName>
    </recommendedName>
</protein>
<dbReference type="Pfam" id="PF04773">
    <property type="entry name" value="FecR"/>
    <property type="match status" value="1"/>
</dbReference>
<feature type="transmembrane region" description="Helical" evidence="1">
    <location>
        <begin position="79"/>
        <end position="100"/>
    </location>
</feature>
<dbReference type="PANTHER" id="PTHR30273">
    <property type="entry name" value="PERIPLASMIC SIGNAL SENSOR AND SIGMA FACTOR ACTIVATOR FECR-RELATED"/>
    <property type="match status" value="1"/>
</dbReference>
<dbReference type="EMBL" id="AP035785">
    <property type="protein sequence ID" value="BFO70046.1"/>
    <property type="molecule type" value="Genomic_DNA"/>
</dbReference>
<dbReference type="Pfam" id="PF16344">
    <property type="entry name" value="FecR_C"/>
    <property type="match status" value="1"/>
</dbReference>
<reference evidence="4" key="1">
    <citation type="submission" date="2024-07" db="EMBL/GenBank/DDBJ databases">
        <title>Complete genome sequence of Prevotella sp. YM-2024 GTC17253.</title>
        <authorList>
            <person name="Hayashi M."/>
            <person name="Muto Y."/>
            <person name="Tanaka K."/>
            <person name="Niwa H."/>
        </authorList>
    </citation>
    <scope>NUCLEOTIDE SEQUENCE</scope>
    <source>
        <strain evidence="4">GTC17253</strain>
    </source>
</reference>
<evidence type="ECO:0000256" key="1">
    <source>
        <dbReference type="SAM" id="Phobius"/>
    </source>
</evidence>
<keyword evidence="1" id="KW-0472">Membrane</keyword>
<evidence type="ECO:0000313" key="4">
    <source>
        <dbReference type="EMBL" id="BFO70046.1"/>
    </source>
</evidence>
<dbReference type="Gene3D" id="3.55.50.30">
    <property type="match status" value="1"/>
</dbReference>
<keyword evidence="1" id="KW-1133">Transmembrane helix</keyword>
<proteinExistence type="predicted"/>
<dbReference type="GO" id="GO:0016989">
    <property type="term" value="F:sigma factor antagonist activity"/>
    <property type="evidence" value="ECO:0007669"/>
    <property type="project" value="TreeGrafter"/>
</dbReference>
<organism evidence="4">
    <name type="scientific">Prevotella sp. GTC17253</name>
    <dbReference type="NCBI Taxonomy" id="3236793"/>
    <lineage>
        <taxon>Bacteria</taxon>
        <taxon>Pseudomonadati</taxon>
        <taxon>Bacteroidota</taxon>
        <taxon>Bacteroidia</taxon>
        <taxon>Bacteroidales</taxon>
        <taxon>Prevotellaceae</taxon>
        <taxon>Prevotella</taxon>
    </lineage>
</organism>
<dbReference type="Gene3D" id="2.60.120.1440">
    <property type="match status" value="1"/>
</dbReference>
<name>A0AB33IR64_9BACT</name>
<accession>A0AB33IR64</accession>
<sequence>MSNIEEKYRRGRLNKAELLQLREQVNGSSDVELGTVMEVHWQEGIDTSRVDDTTIDAIQERLDGQFNGSQTLHRRLWRVLEKVAVVLLPICLLGLGYLGYERQQAINDLLTISTRQGEQTNIIFPDSTRVQVNEHSIMTYHPKAFSHEHREIDFRGEGYFEVYHDSRHPFVIHTPDMSVKVTGTKFNLTNYPQSTTVTLCLFEGSVVLRSMKTQEQVTVNPHERCTLNKRTGRFSVTPLDQDTAYYTAWRRHELVFRSVPLQQVVRKLSAIYGVEIELKNVNTNDRFTGTLPSSDFNKCMVVISNLYHCKVSRTDKAVVLTR</sequence>
<dbReference type="InterPro" id="IPR032508">
    <property type="entry name" value="FecR_C"/>
</dbReference>
<gene>
    <name evidence="4" type="ORF">GTC17253_00120</name>
</gene>
<dbReference type="AlphaFoldDB" id="A0AB33IR64"/>
<feature type="domain" description="Protein FecR C-terminal" evidence="3">
    <location>
        <begin position="253"/>
        <end position="319"/>
    </location>
</feature>